<dbReference type="Proteomes" id="UP001251524">
    <property type="component" value="Unassembled WGS sequence"/>
</dbReference>
<proteinExistence type="predicted"/>
<comment type="caution">
    <text evidence="1">The sequence shown here is derived from an EMBL/GenBank/DDBJ whole genome shotgun (WGS) entry which is preliminary data.</text>
</comment>
<organism evidence="1 2">
    <name type="scientific">Lysobacter niastensis</name>
    <dbReference type="NCBI Taxonomy" id="380629"/>
    <lineage>
        <taxon>Bacteria</taxon>
        <taxon>Pseudomonadati</taxon>
        <taxon>Pseudomonadota</taxon>
        <taxon>Gammaproteobacteria</taxon>
        <taxon>Lysobacterales</taxon>
        <taxon>Lysobacteraceae</taxon>
        <taxon>Lysobacter</taxon>
    </lineage>
</organism>
<evidence type="ECO:0000313" key="1">
    <source>
        <dbReference type="EMBL" id="MDR7133332.1"/>
    </source>
</evidence>
<dbReference type="Pfam" id="PF09965">
    <property type="entry name" value="DUF2199"/>
    <property type="match status" value="1"/>
</dbReference>
<evidence type="ECO:0000313" key="2">
    <source>
        <dbReference type="Proteomes" id="UP001251524"/>
    </source>
</evidence>
<gene>
    <name evidence="1" type="ORF">J2X06_000516</name>
</gene>
<accession>A0ABU1W6X5</accession>
<evidence type="ECO:0008006" key="3">
    <source>
        <dbReference type="Google" id="ProtNLM"/>
    </source>
</evidence>
<name>A0ABU1W6X5_9GAMM</name>
<keyword evidence="2" id="KW-1185">Reference proteome</keyword>
<reference evidence="1 2" key="1">
    <citation type="submission" date="2023-07" db="EMBL/GenBank/DDBJ databases">
        <title>Sorghum-associated microbial communities from plants grown in Nebraska, USA.</title>
        <authorList>
            <person name="Schachtman D."/>
        </authorList>
    </citation>
    <scope>NUCLEOTIDE SEQUENCE [LARGE SCALE GENOMIC DNA]</scope>
    <source>
        <strain evidence="1 2">BE198</strain>
    </source>
</reference>
<protein>
    <recommendedName>
        <fullName evidence="3">DUF2199 domain-containing protein</fullName>
    </recommendedName>
</protein>
<dbReference type="EMBL" id="JAVDVY010000001">
    <property type="protein sequence ID" value="MDR7133332.1"/>
    <property type="molecule type" value="Genomic_DNA"/>
</dbReference>
<sequence length="172" mass="19685">MTFRFRCNTCEEIHEGVPTFGADMPAIAQWIPPEERQSRVDLGSDDCVVDGERFLVRGCLEIPVADEADPFVWGVWVDISQDNFDQWVKAFNQKERSHIGPFPGYLGTALPCYPDTFNHRVVMHLRDNGIRPYIEVSQSDHPLHIEQCNGITHERLVEIYEEVMHGVFGRAA</sequence>
<dbReference type="RefSeq" id="WP_310057882.1">
    <property type="nucleotide sequence ID" value="NZ_JAVDVY010000001.1"/>
</dbReference>
<dbReference type="InterPro" id="IPR018697">
    <property type="entry name" value="DUF2199"/>
</dbReference>